<dbReference type="EMBL" id="BAAAFZ010000096">
    <property type="protein sequence ID" value="GAA0604766.1"/>
    <property type="molecule type" value="Genomic_DNA"/>
</dbReference>
<dbReference type="SUPFAM" id="SSF52141">
    <property type="entry name" value="Uracil-DNA glycosylase-like"/>
    <property type="match status" value="1"/>
</dbReference>
<dbReference type="PANTHER" id="PTHR33693:SF1">
    <property type="entry name" value="TYPE-4 URACIL-DNA GLYCOSYLASE"/>
    <property type="match status" value="1"/>
</dbReference>
<evidence type="ECO:0000256" key="1">
    <source>
        <dbReference type="ARBA" id="ARBA00001400"/>
    </source>
</evidence>
<dbReference type="InterPro" id="IPR005273">
    <property type="entry name" value="Ura-DNA_glyco_family4"/>
</dbReference>
<dbReference type="PANTHER" id="PTHR33693">
    <property type="entry name" value="TYPE-5 URACIL-DNA GLYCOSYLASE"/>
    <property type="match status" value="1"/>
</dbReference>
<evidence type="ECO:0000256" key="5">
    <source>
        <dbReference type="ARBA" id="ARBA00022485"/>
    </source>
</evidence>
<keyword evidence="7" id="KW-0227">DNA damage</keyword>
<dbReference type="RefSeq" id="WP_343897978.1">
    <property type="nucleotide sequence ID" value="NZ_BAAAFZ010000096.1"/>
</dbReference>
<evidence type="ECO:0000256" key="8">
    <source>
        <dbReference type="ARBA" id="ARBA00022801"/>
    </source>
</evidence>
<name>A0ABP3RCS8_9PROT</name>
<sequence>MAEVDRAALLAALRLQMEWGADEALAEAPLDRTALADALAPAGAPFPPAAAARPPAAATPLARPAVPGSGGLLIPAAAPPAVSRAAELAAAANSLDALREAMAGFEGSPLRETATNLVFADGVPHSGLMLIGEAPGADEDRLGKPFVGVSGRLLDRMLASVGLGRERDFYVTNILPFRPPGNRTPTDAEIALFLPFVLRHVELASPRVLVLLGGTAAKALLRSREGITRLRGRWHEVAPRGEGAAPWPALATLHPAYLLRNPAAKKDAWHDLLLLRRRLDER</sequence>
<feature type="domain" description="Uracil-DNA glycosylase-like" evidence="12">
    <location>
        <begin position="119"/>
        <end position="273"/>
    </location>
</feature>
<evidence type="ECO:0000313" key="14">
    <source>
        <dbReference type="Proteomes" id="UP001501588"/>
    </source>
</evidence>
<keyword evidence="5" id="KW-0004">4Fe-4S</keyword>
<evidence type="ECO:0000256" key="3">
    <source>
        <dbReference type="ARBA" id="ARBA00012030"/>
    </source>
</evidence>
<dbReference type="Proteomes" id="UP001501588">
    <property type="component" value="Unassembled WGS sequence"/>
</dbReference>
<dbReference type="Gene3D" id="3.40.470.10">
    <property type="entry name" value="Uracil-DNA glycosylase-like domain"/>
    <property type="match status" value="1"/>
</dbReference>
<gene>
    <name evidence="13" type="ORF">GCM10009416_47980</name>
</gene>
<keyword evidence="6" id="KW-0479">Metal-binding</keyword>
<dbReference type="SMART" id="SM00987">
    <property type="entry name" value="UreE_C"/>
    <property type="match status" value="1"/>
</dbReference>
<evidence type="ECO:0000256" key="7">
    <source>
        <dbReference type="ARBA" id="ARBA00022763"/>
    </source>
</evidence>
<dbReference type="EC" id="3.2.2.27" evidence="3"/>
<comment type="similarity">
    <text evidence="2">Belongs to the uracil-DNA glycosylase (UDG) superfamily. Type 4 (UDGa) family.</text>
</comment>
<organism evidence="13 14">
    <name type="scientific">Craurococcus roseus</name>
    <dbReference type="NCBI Taxonomy" id="77585"/>
    <lineage>
        <taxon>Bacteria</taxon>
        <taxon>Pseudomonadati</taxon>
        <taxon>Pseudomonadota</taxon>
        <taxon>Alphaproteobacteria</taxon>
        <taxon>Acetobacterales</taxon>
        <taxon>Acetobacteraceae</taxon>
        <taxon>Craurococcus</taxon>
    </lineage>
</organism>
<evidence type="ECO:0000256" key="4">
    <source>
        <dbReference type="ARBA" id="ARBA00019403"/>
    </source>
</evidence>
<evidence type="ECO:0000256" key="9">
    <source>
        <dbReference type="ARBA" id="ARBA00023004"/>
    </source>
</evidence>
<keyword evidence="14" id="KW-1185">Reference proteome</keyword>
<dbReference type="SMART" id="SM00986">
    <property type="entry name" value="UDG"/>
    <property type="match status" value="1"/>
</dbReference>
<dbReference type="NCBIfam" id="TIGR00758">
    <property type="entry name" value="UDG_fam4"/>
    <property type="match status" value="1"/>
</dbReference>
<dbReference type="InterPro" id="IPR005122">
    <property type="entry name" value="Uracil-DNA_glycosylase-like"/>
</dbReference>
<comment type="catalytic activity">
    <reaction evidence="1">
        <text>Hydrolyzes single-stranded DNA or mismatched double-stranded DNA and polynucleotides, releasing free uracil.</text>
        <dbReference type="EC" id="3.2.2.27"/>
    </reaction>
</comment>
<evidence type="ECO:0000256" key="2">
    <source>
        <dbReference type="ARBA" id="ARBA00006521"/>
    </source>
</evidence>
<evidence type="ECO:0000313" key="13">
    <source>
        <dbReference type="EMBL" id="GAA0604766.1"/>
    </source>
</evidence>
<dbReference type="Pfam" id="PF03167">
    <property type="entry name" value="UDG"/>
    <property type="match status" value="1"/>
</dbReference>
<keyword evidence="9" id="KW-0408">Iron</keyword>
<keyword evidence="11" id="KW-0234">DNA repair</keyword>
<evidence type="ECO:0000256" key="10">
    <source>
        <dbReference type="ARBA" id="ARBA00023014"/>
    </source>
</evidence>
<keyword evidence="8" id="KW-0378">Hydrolase</keyword>
<evidence type="ECO:0000259" key="12">
    <source>
        <dbReference type="SMART" id="SM00986"/>
    </source>
</evidence>
<keyword evidence="10" id="KW-0411">Iron-sulfur</keyword>
<dbReference type="CDD" id="cd10030">
    <property type="entry name" value="UDG-F4_TTUDGA_SPO1dp_like"/>
    <property type="match status" value="1"/>
</dbReference>
<evidence type="ECO:0000256" key="11">
    <source>
        <dbReference type="ARBA" id="ARBA00023204"/>
    </source>
</evidence>
<dbReference type="InterPro" id="IPR036895">
    <property type="entry name" value="Uracil-DNA_glycosylase-like_sf"/>
</dbReference>
<protein>
    <recommendedName>
        <fullName evidence="4">Type-4 uracil-DNA glycosylase</fullName>
        <ecNumber evidence="3">3.2.2.27</ecNumber>
    </recommendedName>
</protein>
<accession>A0ABP3RCS8</accession>
<reference evidence="14" key="1">
    <citation type="journal article" date="2019" name="Int. J. Syst. Evol. Microbiol.">
        <title>The Global Catalogue of Microorganisms (GCM) 10K type strain sequencing project: providing services to taxonomists for standard genome sequencing and annotation.</title>
        <authorList>
            <consortium name="The Broad Institute Genomics Platform"/>
            <consortium name="The Broad Institute Genome Sequencing Center for Infectious Disease"/>
            <person name="Wu L."/>
            <person name="Ma J."/>
        </authorList>
    </citation>
    <scope>NUCLEOTIDE SEQUENCE [LARGE SCALE GENOMIC DNA]</scope>
    <source>
        <strain evidence="14">JCM 9933</strain>
    </source>
</reference>
<evidence type="ECO:0000256" key="6">
    <source>
        <dbReference type="ARBA" id="ARBA00022723"/>
    </source>
</evidence>
<dbReference type="InterPro" id="IPR051536">
    <property type="entry name" value="UDG_Type-4/5"/>
</dbReference>
<proteinExistence type="inferred from homology"/>
<comment type="caution">
    <text evidence="13">The sequence shown here is derived from an EMBL/GenBank/DDBJ whole genome shotgun (WGS) entry which is preliminary data.</text>
</comment>